<dbReference type="OrthoDB" id="5424209at2759"/>
<dbReference type="Proteomes" id="UP000276215">
    <property type="component" value="Unassembled WGS sequence"/>
</dbReference>
<dbReference type="STRING" id="1336337.A0A3N4JZQ3"/>
<reference evidence="1 2" key="1">
    <citation type="journal article" date="2018" name="Nat. Ecol. Evol.">
        <title>Pezizomycetes genomes reveal the molecular basis of ectomycorrhizal truffle lifestyle.</title>
        <authorList>
            <person name="Murat C."/>
            <person name="Payen T."/>
            <person name="Noel B."/>
            <person name="Kuo A."/>
            <person name="Morin E."/>
            <person name="Chen J."/>
            <person name="Kohler A."/>
            <person name="Krizsan K."/>
            <person name="Balestrini R."/>
            <person name="Da Silva C."/>
            <person name="Montanini B."/>
            <person name="Hainaut M."/>
            <person name="Levati E."/>
            <person name="Barry K.W."/>
            <person name="Belfiori B."/>
            <person name="Cichocki N."/>
            <person name="Clum A."/>
            <person name="Dockter R.B."/>
            <person name="Fauchery L."/>
            <person name="Guy J."/>
            <person name="Iotti M."/>
            <person name="Le Tacon F."/>
            <person name="Lindquist E.A."/>
            <person name="Lipzen A."/>
            <person name="Malagnac F."/>
            <person name="Mello A."/>
            <person name="Molinier V."/>
            <person name="Miyauchi S."/>
            <person name="Poulain J."/>
            <person name="Riccioni C."/>
            <person name="Rubini A."/>
            <person name="Sitrit Y."/>
            <person name="Splivallo R."/>
            <person name="Traeger S."/>
            <person name="Wang M."/>
            <person name="Zifcakova L."/>
            <person name="Wipf D."/>
            <person name="Zambonelli A."/>
            <person name="Paolocci F."/>
            <person name="Nowrousian M."/>
            <person name="Ottonello S."/>
            <person name="Baldrian P."/>
            <person name="Spatafora J.W."/>
            <person name="Henrissat B."/>
            <person name="Nagy L.G."/>
            <person name="Aury J.M."/>
            <person name="Wincker P."/>
            <person name="Grigoriev I.V."/>
            <person name="Bonfante P."/>
            <person name="Martin F.M."/>
        </authorList>
    </citation>
    <scope>NUCLEOTIDE SEQUENCE [LARGE SCALE GENOMIC DNA]</scope>
    <source>
        <strain evidence="1 2">120613-1</strain>
    </source>
</reference>
<protein>
    <submittedName>
        <fullName evidence="1">Uncharacterized protein</fullName>
    </submittedName>
</protein>
<sequence>MAGLAGPWVRLAAWDHWSTPSSASKMSSIPTHHLNLDQEFVAACLATSTQVRNQSPISPTDTLISSTVFSFDRLSRSNYGQRMATDDVVSKVTRLSDKYPNAYSDFYGSGTPCSGPDWRVRKGPEAQCIEREARPVYRHAIGPTWLSIGKRIYHDLESIGVKWTSINPLAYADAGEAKPFCSLILSIGVKPHALLYDAAVAAAAIVKEILAEAGFPTIEVAFVESVVTRSVTAGPKLLSFDPLFDDIPDLRKPFTSALGLSIAPLKCPHFEGIAALYFGLGKDDKRTAILTCAHVARPTPVYINTGMTRRNTSRAREEFIALGNMGYNNAVKSMMATIGHLLHSIKTSNNLLGRLGEPVEGENSKVTQRRKEHVELVAKATKKIEEVNALHDEVTKRHTTPDQRVVGFVLHSEKIEVSVEPHGFTKDWALIELYDENIDWSTFKGNKVYVGGNLSIADFGSSMFPQPIDRANYRYPGMDAEIRNPQHLDVHGEKCLLVVKNGLTTGTTVGRTNGLESFTRIYGDYGINDTSVEIATHGKFSDAGDSRSIVLARDGRIVGIVTAGACLTDGTDITYLTPYWWVEQQIKAKYPGCFLYDVVP</sequence>
<accession>A0A3N4JZQ3</accession>
<evidence type="ECO:0000313" key="2">
    <source>
        <dbReference type="Proteomes" id="UP000276215"/>
    </source>
</evidence>
<gene>
    <name evidence="1" type="ORF">L873DRAFT_1803394</name>
</gene>
<dbReference type="AlphaFoldDB" id="A0A3N4JZQ3"/>
<dbReference type="EMBL" id="ML120372">
    <property type="protein sequence ID" value="RPB01611.1"/>
    <property type="molecule type" value="Genomic_DNA"/>
</dbReference>
<evidence type="ECO:0000313" key="1">
    <source>
        <dbReference type="EMBL" id="RPB01611.1"/>
    </source>
</evidence>
<dbReference type="InterPro" id="IPR009003">
    <property type="entry name" value="Peptidase_S1_PA"/>
</dbReference>
<name>A0A3N4JZQ3_9PEZI</name>
<dbReference type="SUPFAM" id="SSF50494">
    <property type="entry name" value="Trypsin-like serine proteases"/>
    <property type="match status" value="1"/>
</dbReference>
<proteinExistence type="predicted"/>
<organism evidence="1 2">
    <name type="scientific">Choiromyces venosus 120613-1</name>
    <dbReference type="NCBI Taxonomy" id="1336337"/>
    <lineage>
        <taxon>Eukaryota</taxon>
        <taxon>Fungi</taxon>
        <taxon>Dikarya</taxon>
        <taxon>Ascomycota</taxon>
        <taxon>Pezizomycotina</taxon>
        <taxon>Pezizomycetes</taxon>
        <taxon>Pezizales</taxon>
        <taxon>Tuberaceae</taxon>
        <taxon>Choiromyces</taxon>
    </lineage>
</organism>
<keyword evidence="2" id="KW-1185">Reference proteome</keyword>